<organism evidence="4 5">
    <name type="scientific">Cnephaeus nilssonii</name>
    <name type="common">Northern bat</name>
    <name type="synonym">Eptesicus nilssonii</name>
    <dbReference type="NCBI Taxonomy" id="3371016"/>
    <lineage>
        <taxon>Eukaryota</taxon>
        <taxon>Metazoa</taxon>
        <taxon>Chordata</taxon>
        <taxon>Craniata</taxon>
        <taxon>Vertebrata</taxon>
        <taxon>Euteleostomi</taxon>
        <taxon>Mammalia</taxon>
        <taxon>Eutheria</taxon>
        <taxon>Laurasiatheria</taxon>
        <taxon>Chiroptera</taxon>
        <taxon>Yangochiroptera</taxon>
        <taxon>Vespertilionidae</taxon>
        <taxon>Cnephaeus</taxon>
    </lineage>
</organism>
<accession>A0AA40I6B3</accession>
<dbReference type="AlphaFoldDB" id="A0AA40I6B3"/>
<dbReference type="GO" id="GO:0019068">
    <property type="term" value="P:virion assembly"/>
    <property type="evidence" value="ECO:0007669"/>
    <property type="project" value="InterPro"/>
</dbReference>
<dbReference type="InterPro" id="IPR008919">
    <property type="entry name" value="Retrov_capsid_N"/>
</dbReference>
<dbReference type="PROSITE" id="PS50878">
    <property type="entry name" value="RT_POL"/>
    <property type="match status" value="1"/>
</dbReference>
<dbReference type="InterPro" id="IPR041577">
    <property type="entry name" value="RT_RNaseH_2"/>
</dbReference>
<dbReference type="InterPro" id="IPR043128">
    <property type="entry name" value="Rev_trsase/Diguanyl_cyclase"/>
</dbReference>
<evidence type="ECO:0000256" key="1">
    <source>
        <dbReference type="ARBA" id="ARBA00010879"/>
    </source>
</evidence>
<keyword evidence="5" id="KW-1185">Reference proteome</keyword>
<feature type="region of interest" description="Disordered" evidence="2">
    <location>
        <begin position="260"/>
        <end position="288"/>
    </location>
</feature>
<dbReference type="EMBL" id="JAULJE010000004">
    <property type="protein sequence ID" value="KAK1343774.1"/>
    <property type="molecule type" value="Genomic_DNA"/>
</dbReference>
<dbReference type="InterPro" id="IPR043502">
    <property type="entry name" value="DNA/RNA_pol_sf"/>
</dbReference>
<dbReference type="Pfam" id="PF00078">
    <property type="entry name" value="RVT_1"/>
    <property type="match status" value="1"/>
</dbReference>
<sequence>MVDLLETIFQTQKPTWVDCKKLLFAFFNTEECMRVMTEARKWLQTQAPAGTLDTDRWAREALPDEEPNWSPNSEDGKTRLERYRLAFLQGVRAGAKKPTNMAKISEVFQKPDESPAAFYERLTALDTQTMVNAAFVGQSRPDIRRKLQKLEGFAGKHASELLEIANKVFINQDRAAKEEEEKRMQRRANDLGCVLLQYVDDLLLASSTRAQCLEGTRALLRLLTETGYRVSKKKAQICQKEVKYLGFRITQRETKARKQYVPSQSLAPRDRFGNSWEQQGSVESGSQALKGEEKASIVWGPEKEKAFISIKAKLPKAPALGLPDVTRDFNLFVHENNGVALGVLTQKCGPWQRPVAYLSKHIDPVASGWPPCLRALAAMALLIKEADKFTLGQNLNVKVPHSVITLMEAKGQH</sequence>
<feature type="compositionally biased region" description="Polar residues" evidence="2">
    <location>
        <begin position="275"/>
        <end position="287"/>
    </location>
</feature>
<dbReference type="PANTHER" id="PTHR33166">
    <property type="entry name" value="GAG_P30 DOMAIN-CONTAINING PROTEIN"/>
    <property type="match status" value="1"/>
</dbReference>
<dbReference type="Pfam" id="PF02093">
    <property type="entry name" value="Gag_p30"/>
    <property type="match status" value="1"/>
</dbReference>
<dbReference type="SUPFAM" id="SSF56672">
    <property type="entry name" value="DNA/RNA polymerases"/>
    <property type="match status" value="1"/>
</dbReference>
<dbReference type="Gene3D" id="1.10.375.10">
    <property type="entry name" value="Human Immunodeficiency Virus Type 1 Capsid Protein"/>
    <property type="match status" value="1"/>
</dbReference>
<reference evidence="4" key="1">
    <citation type="submission" date="2023-06" db="EMBL/GenBank/DDBJ databases">
        <title>Reference genome for the Northern bat (Eptesicus nilssonii), a most northern bat species.</title>
        <authorList>
            <person name="Laine V.N."/>
            <person name="Pulliainen A.T."/>
            <person name="Lilley T.M."/>
        </authorList>
    </citation>
    <scope>NUCLEOTIDE SEQUENCE</scope>
    <source>
        <strain evidence="4">BLF_Eptnil</strain>
        <tissue evidence="4">Kidney</tissue>
    </source>
</reference>
<dbReference type="InterPro" id="IPR000477">
    <property type="entry name" value="RT_dom"/>
</dbReference>
<dbReference type="InterPro" id="IPR050462">
    <property type="entry name" value="Retroviral_Gag-Pol_poly"/>
</dbReference>
<evidence type="ECO:0000313" key="4">
    <source>
        <dbReference type="EMBL" id="KAK1343774.1"/>
    </source>
</evidence>
<dbReference type="InterPro" id="IPR003036">
    <property type="entry name" value="Gag_P30"/>
</dbReference>
<dbReference type="Pfam" id="PF17919">
    <property type="entry name" value="RT_RNaseH_2"/>
    <property type="match status" value="1"/>
</dbReference>
<evidence type="ECO:0000313" key="5">
    <source>
        <dbReference type="Proteomes" id="UP001177744"/>
    </source>
</evidence>
<dbReference type="Gene3D" id="3.10.20.370">
    <property type="match status" value="1"/>
</dbReference>
<evidence type="ECO:0000259" key="3">
    <source>
        <dbReference type="PROSITE" id="PS50878"/>
    </source>
</evidence>
<protein>
    <recommendedName>
        <fullName evidence="3">Reverse transcriptase domain-containing protein</fullName>
    </recommendedName>
</protein>
<comment type="similarity">
    <text evidence="1">Belongs to the beta type-B retroviral polymerase family. HERV class-II K(HML-2) pol subfamily.</text>
</comment>
<gene>
    <name evidence="4" type="ORF">QTO34_014327</name>
</gene>
<dbReference type="SUPFAM" id="SSF47943">
    <property type="entry name" value="Retrovirus capsid protein, N-terminal core domain"/>
    <property type="match status" value="1"/>
</dbReference>
<comment type="caution">
    <text evidence="4">The sequence shown here is derived from an EMBL/GenBank/DDBJ whole genome shotgun (WGS) entry which is preliminary data.</text>
</comment>
<dbReference type="Gene3D" id="3.30.70.270">
    <property type="match status" value="1"/>
</dbReference>
<name>A0AA40I6B3_CNENI</name>
<proteinExistence type="inferred from homology"/>
<feature type="domain" description="Reverse transcriptase" evidence="3">
    <location>
        <begin position="1"/>
        <end position="249"/>
    </location>
</feature>
<evidence type="ECO:0000256" key="2">
    <source>
        <dbReference type="SAM" id="MobiDB-lite"/>
    </source>
</evidence>
<dbReference type="Proteomes" id="UP001177744">
    <property type="component" value="Unassembled WGS sequence"/>
</dbReference>